<keyword evidence="2" id="KW-0805">Transcription regulation</keyword>
<evidence type="ECO:0000256" key="2">
    <source>
        <dbReference type="ARBA" id="ARBA00023015"/>
    </source>
</evidence>
<evidence type="ECO:0000256" key="4">
    <source>
        <dbReference type="ARBA" id="ARBA00023163"/>
    </source>
</evidence>
<organism evidence="6 7">
    <name type="scientific">Pseudonocardia sediminis</name>
    <dbReference type="NCBI Taxonomy" id="1397368"/>
    <lineage>
        <taxon>Bacteria</taxon>
        <taxon>Bacillati</taxon>
        <taxon>Actinomycetota</taxon>
        <taxon>Actinomycetes</taxon>
        <taxon>Pseudonocardiales</taxon>
        <taxon>Pseudonocardiaceae</taxon>
        <taxon>Pseudonocardia</taxon>
    </lineage>
</organism>
<name>A0A4Q7V2J0_PSEST</name>
<dbReference type="Pfam" id="PF00126">
    <property type="entry name" value="HTH_1"/>
    <property type="match status" value="1"/>
</dbReference>
<dbReference type="Proteomes" id="UP000291591">
    <property type="component" value="Unassembled WGS sequence"/>
</dbReference>
<evidence type="ECO:0000313" key="6">
    <source>
        <dbReference type="EMBL" id="RZT88782.1"/>
    </source>
</evidence>
<dbReference type="Gene3D" id="3.40.190.10">
    <property type="entry name" value="Periplasmic binding protein-like II"/>
    <property type="match status" value="2"/>
</dbReference>
<dbReference type="OrthoDB" id="9808620at2"/>
<dbReference type="RefSeq" id="WP_130292820.1">
    <property type="nucleotide sequence ID" value="NZ_SHKL01000001.1"/>
</dbReference>
<dbReference type="CDD" id="cd08420">
    <property type="entry name" value="PBP2_CysL_like"/>
    <property type="match status" value="1"/>
</dbReference>
<dbReference type="AlphaFoldDB" id="A0A4Q7V2J0"/>
<evidence type="ECO:0000259" key="5">
    <source>
        <dbReference type="PROSITE" id="PS50931"/>
    </source>
</evidence>
<dbReference type="InterPro" id="IPR036388">
    <property type="entry name" value="WH-like_DNA-bd_sf"/>
</dbReference>
<dbReference type="PROSITE" id="PS50931">
    <property type="entry name" value="HTH_LYSR"/>
    <property type="match status" value="1"/>
</dbReference>
<dbReference type="GO" id="GO:0000976">
    <property type="term" value="F:transcription cis-regulatory region binding"/>
    <property type="evidence" value="ECO:0007669"/>
    <property type="project" value="TreeGrafter"/>
</dbReference>
<keyword evidence="7" id="KW-1185">Reference proteome</keyword>
<protein>
    <submittedName>
        <fullName evidence="6">DNA-binding transcriptional LysR family regulator</fullName>
    </submittedName>
</protein>
<dbReference type="Pfam" id="PF03466">
    <property type="entry name" value="LysR_substrate"/>
    <property type="match status" value="1"/>
</dbReference>
<proteinExistence type="inferred from homology"/>
<dbReference type="InterPro" id="IPR036390">
    <property type="entry name" value="WH_DNA-bd_sf"/>
</dbReference>
<comment type="caution">
    <text evidence="6">The sequence shown here is derived from an EMBL/GenBank/DDBJ whole genome shotgun (WGS) entry which is preliminary data.</text>
</comment>
<dbReference type="InterPro" id="IPR005119">
    <property type="entry name" value="LysR_subst-bd"/>
</dbReference>
<evidence type="ECO:0000256" key="3">
    <source>
        <dbReference type="ARBA" id="ARBA00023125"/>
    </source>
</evidence>
<evidence type="ECO:0000256" key="1">
    <source>
        <dbReference type="ARBA" id="ARBA00009437"/>
    </source>
</evidence>
<reference evidence="6 7" key="1">
    <citation type="submission" date="2019-02" db="EMBL/GenBank/DDBJ databases">
        <title>Sequencing the genomes of 1000 actinobacteria strains.</title>
        <authorList>
            <person name="Klenk H.-P."/>
        </authorList>
    </citation>
    <scope>NUCLEOTIDE SEQUENCE [LARGE SCALE GENOMIC DNA]</scope>
    <source>
        <strain evidence="6 7">DSM 45779</strain>
    </source>
</reference>
<dbReference type="PANTHER" id="PTHR30126:SF39">
    <property type="entry name" value="HTH-TYPE TRANSCRIPTIONAL REGULATOR CYSL"/>
    <property type="match status" value="1"/>
</dbReference>
<feature type="domain" description="HTH lysR-type" evidence="5">
    <location>
        <begin position="8"/>
        <end position="65"/>
    </location>
</feature>
<keyword evidence="3 6" id="KW-0238">DNA-binding</keyword>
<evidence type="ECO:0000313" key="7">
    <source>
        <dbReference type="Proteomes" id="UP000291591"/>
    </source>
</evidence>
<dbReference type="GO" id="GO:0003700">
    <property type="term" value="F:DNA-binding transcription factor activity"/>
    <property type="evidence" value="ECO:0007669"/>
    <property type="project" value="InterPro"/>
</dbReference>
<dbReference type="InterPro" id="IPR000847">
    <property type="entry name" value="LysR_HTH_N"/>
</dbReference>
<dbReference type="SUPFAM" id="SSF53850">
    <property type="entry name" value="Periplasmic binding protein-like II"/>
    <property type="match status" value="1"/>
</dbReference>
<comment type="similarity">
    <text evidence="1">Belongs to the LysR transcriptional regulatory family.</text>
</comment>
<keyword evidence="4" id="KW-0804">Transcription</keyword>
<gene>
    <name evidence="6" type="ORF">EV383_5729</name>
</gene>
<accession>A0A4Q7V2J0</accession>
<sequence>MPLSSRTPEVGALDVLLSVARTGSLGRAAAEQSLSQSAVGSRIKYLEGLLGLALIERSALGSRLTPDGAMVVEWAREVVAAASRLDEGVTALRTGHGSRVRIAASLTVAEYLVPGWLADLRARRPQSVVSLRVVNSAEVARLVLAGEVGVGFVEGPHVPDGLEQEVVARDRLVAVVAPGHEWTRRDGGVTSEELAGTPLVQREPGSGTRETVEQALTDGAGVVDPVVELSSTTAIKSAVRTGAGPAVLSFLAVADDLRRGDLVAVEVVDADLTRRLQVVWASGRRLSAEDRDVVAVARLHPGG</sequence>
<dbReference type="Gene3D" id="1.10.10.10">
    <property type="entry name" value="Winged helix-like DNA-binding domain superfamily/Winged helix DNA-binding domain"/>
    <property type="match status" value="1"/>
</dbReference>
<dbReference type="SUPFAM" id="SSF46785">
    <property type="entry name" value="Winged helix' DNA-binding domain"/>
    <property type="match status" value="1"/>
</dbReference>
<dbReference type="PANTHER" id="PTHR30126">
    <property type="entry name" value="HTH-TYPE TRANSCRIPTIONAL REGULATOR"/>
    <property type="match status" value="1"/>
</dbReference>
<dbReference type="EMBL" id="SHKL01000001">
    <property type="protein sequence ID" value="RZT88782.1"/>
    <property type="molecule type" value="Genomic_DNA"/>
</dbReference>